<dbReference type="PANTHER" id="PTHR12027">
    <property type="entry name" value="WNT RELATED"/>
    <property type="match status" value="1"/>
</dbReference>
<evidence type="ECO:0000256" key="2">
    <source>
        <dbReference type="ARBA" id="ARBA00005683"/>
    </source>
</evidence>
<keyword evidence="12" id="KW-1185">Reference proteome</keyword>
<dbReference type="Proteomes" id="UP000727407">
    <property type="component" value="Unassembled WGS sequence"/>
</dbReference>
<evidence type="ECO:0000256" key="4">
    <source>
        <dbReference type="ARBA" id="ARBA00022525"/>
    </source>
</evidence>
<keyword evidence="4" id="KW-0964">Secreted</keyword>
<dbReference type="GO" id="GO:0005615">
    <property type="term" value="C:extracellular space"/>
    <property type="evidence" value="ECO:0007669"/>
    <property type="project" value="TreeGrafter"/>
</dbReference>
<dbReference type="PANTHER" id="PTHR12027:SF72">
    <property type="entry name" value="PROTEIN WNT-6"/>
    <property type="match status" value="1"/>
</dbReference>
<dbReference type="GO" id="GO:0005109">
    <property type="term" value="F:frizzled binding"/>
    <property type="evidence" value="ECO:0007669"/>
    <property type="project" value="TreeGrafter"/>
</dbReference>
<comment type="similarity">
    <text evidence="2 10">Belongs to the Wnt family.</text>
</comment>
<evidence type="ECO:0000256" key="10">
    <source>
        <dbReference type="RuleBase" id="RU003500"/>
    </source>
</evidence>
<dbReference type="AlphaFoldDB" id="A0A8J4TSF7"/>
<dbReference type="EMBL" id="QNUK01000280">
    <property type="protein sequence ID" value="KAF5896344.1"/>
    <property type="molecule type" value="Genomic_DNA"/>
</dbReference>
<reference evidence="11" key="1">
    <citation type="submission" date="2020-07" db="EMBL/GenBank/DDBJ databases">
        <title>Clarias magur genome sequencing, assembly and annotation.</title>
        <authorList>
            <person name="Kushwaha B."/>
            <person name="Kumar R."/>
            <person name="Das P."/>
            <person name="Joshi C.G."/>
            <person name="Kumar D."/>
            <person name="Nagpure N.S."/>
            <person name="Pandey M."/>
            <person name="Agarwal S."/>
            <person name="Srivastava S."/>
            <person name="Singh M."/>
            <person name="Sahoo L."/>
            <person name="Jayasankar P."/>
            <person name="Meher P.K."/>
            <person name="Koringa P.G."/>
            <person name="Iquebal M.A."/>
            <person name="Das S.P."/>
            <person name="Bit A."/>
            <person name="Patnaik S."/>
            <person name="Patel N."/>
            <person name="Shah T.M."/>
            <person name="Hinsu A."/>
            <person name="Jena J.K."/>
        </authorList>
    </citation>
    <scope>NUCLEOTIDE SEQUENCE</scope>
    <source>
        <strain evidence="11">CIFAMagur01</strain>
        <tissue evidence="11">Testis</tissue>
    </source>
</reference>
<dbReference type="GO" id="GO:0005125">
    <property type="term" value="F:cytokine activity"/>
    <property type="evidence" value="ECO:0007669"/>
    <property type="project" value="TreeGrafter"/>
</dbReference>
<dbReference type="GO" id="GO:0030182">
    <property type="term" value="P:neuron differentiation"/>
    <property type="evidence" value="ECO:0007669"/>
    <property type="project" value="TreeGrafter"/>
</dbReference>
<evidence type="ECO:0000256" key="5">
    <source>
        <dbReference type="ARBA" id="ARBA00022530"/>
    </source>
</evidence>
<evidence type="ECO:0000313" key="11">
    <source>
        <dbReference type="EMBL" id="KAF5896344.1"/>
    </source>
</evidence>
<proteinExistence type="inferred from homology"/>
<dbReference type="Pfam" id="PF00110">
    <property type="entry name" value="wnt"/>
    <property type="match status" value="1"/>
</dbReference>
<evidence type="ECO:0000256" key="9">
    <source>
        <dbReference type="ARBA" id="ARBA00023288"/>
    </source>
</evidence>
<keyword evidence="9" id="KW-0449">Lipoprotein</keyword>
<gene>
    <name evidence="11" type="ORF">DAT39_013952</name>
</gene>
<dbReference type="GO" id="GO:0060070">
    <property type="term" value="P:canonical Wnt signaling pathway"/>
    <property type="evidence" value="ECO:0007669"/>
    <property type="project" value="TreeGrafter"/>
</dbReference>
<name>A0A8J4TSF7_CLAMG</name>
<feature type="non-terminal residue" evidence="11">
    <location>
        <position position="194"/>
    </location>
</feature>
<keyword evidence="5" id="KW-0272">Extracellular matrix</keyword>
<dbReference type="SMART" id="SM00097">
    <property type="entry name" value="WNT1"/>
    <property type="match status" value="1"/>
</dbReference>
<evidence type="ECO:0000256" key="7">
    <source>
        <dbReference type="ARBA" id="ARBA00023157"/>
    </source>
</evidence>
<keyword evidence="8" id="KW-0325">Glycoprotein</keyword>
<keyword evidence="6 10" id="KW-0879">Wnt signaling pathway</keyword>
<comment type="caution">
    <text evidence="11">The sequence shown here is derived from an EMBL/GenBank/DDBJ whole genome shotgun (WGS) entry which is preliminary data.</text>
</comment>
<comment type="function">
    <text evidence="10">Ligand for members of the frizzled family of seven transmembrane receptors.</text>
</comment>
<sequence>MESECHRKIVKTGWRQSVMGSPLVMDPNSICRRSKPSGGANNELCQTQPEIIQEVAKGARLGMRECQHQFRHHRWNCTGHGKNLGKILQQDIRETAFVNGIMAAGVLHAVTRACSQGDLLQCGCVPSSSGGLNEQAMLTPNPALQDQHWEWGGCGDDVDFGYKISRQFLDTRKRKGLSDIRSLIDLHNNEAGRL</sequence>
<accession>A0A8J4TSF7</accession>
<evidence type="ECO:0000256" key="3">
    <source>
        <dbReference type="ARBA" id="ARBA00022473"/>
    </source>
</evidence>
<evidence type="ECO:0000256" key="1">
    <source>
        <dbReference type="ARBA" id="ARBA00004498"/>
    </source>
</evidence>
<evidence type="ECO:0000313" key="12">
    <source>
        <dbReference type="Proteomes" id="UP000727407"/>
    </source>
</evidence>
<dbReference type="OrthoDB" id="5945655at2759"/>
<dbReference type="PRINTS" id="PR01349">
    <property type="entry name" value="WNTPROTEIN"/>
</dbReference>
<organism evidence="11 12">
    <name type="scientific">Clarias magur</name>
    <name type="common">Asian catfish</name>
    <name type="synonym">Macropteronotus magur</name>
    <dbReference type="NCBI Taxonomy" id="1594786"/>
    <lineage>
        <taxon>Eukaryota</taxon>
        <taxon>Metazoa</taxon>
        <taxon>Chordata</taxon>
        <taxon>Craniata</taxon>
        <taxon>Vertebrata</taxon>
        <taxon>Euteleostomi</taxon>
        <taxon>Actinopterygii</taxon>
        <taxon>Neopterygii</taxon>
        <taxon>Teleostei</taxon>
        <taxon>Ostariophysi</taxon>
        <taxon>Siluriformes</taxon>
        <taxon>Clariidae</taxon>
        <taxon>Clarias</taxon>
    </lineage>
</organism>
<keyword evidence="3 10" id="KW-0217">Developmental protein</keyword>
<keyword evidence="7" id="KW-1015">Disulfide bond</keyword>
<dbReference type="InterPro" id="IPR005817">
    <property type="entry name" value="Wnt"/>
</dbReference>
<evidence type="ECO:0000256" key="8">
    <source>
        <dbReference type="ARBA" id="ARBA00023180"/>
    </source>
</evidence>
<evidence type="ECO:0000256" key="6">
    <source>
        <dbReference type="ARBA" id="ARBA00022687"/>
    </source>
</evidence>
<comment type="subcellular location">
    <subcellularLocation>
        <location evidence="1 10">Secreted</location>
        <location evidence="1 10">Extracellular space</location>
        <location evidence="1 10">Extracellular matrix</location>
    </subcellularLocation>
</comment>
<dbReference type="GO" id="GO:0045165">
    <property type="term" value="P:cell fate commitment"/>
    <property type="evidence" value="ECO:0007669"/>
    <property type="project" value="TreeGrafter"/>
</dbReference>
<protein>
    <recommendedName>
        <fullName evidence="10">Protein Wnt</fullName>
    </recommendedName>
</protein>